<dbReference type="InterPro" id="IPR002934">
    <property type="entry name" value="Polymerase_NTP_transf_dom"/>
</dbReference>
<keyword evidence="3" id="KW-0808">Transferase</keyword>
<evidence type="ECO:0000313" key="11">
    <source>
        <dbReference type="EMBL" id="MFC0592619.1"/>
    </source>
</evidence>
<proteinExistence type="inferred from homology"/>
<keyword evidence="5" id="KW-0479">Metal-binding</keyword>
<evidence type="ECO:0000256" key="6">
    <source>
        <dbReference type="ARBA" id="ARBA00022741"/>
    </source>
</evidence>
<comment type="cofactor">
    <cofactor evidence="1">
        <name>Mg(2+)</name>
        <dbReference type="ChEBI" id="CHEBI:18420"/>
    </cofactor>
</comment>
<keyword evidence="4" id="KW-0548">Nucleotidyltransferase</keyword>
<reference evidence="11 12" key="1">
    <citation type="submission" date="2024-09" db="EMBL/GenBank/DDBJ databases">
        <authorList>
            <person name="Sun Q."/>
            <person name="Mori K."/>
        </authorList>
    </citation>
    <scope>NUCLEOTIDE SEQUENCE [LARGE SCALE GENOMIC DNA]</scope>
    <source>
        <strain evidence="11 12">NCAIM B.02336</strain>
    </source>
</reference>
<keyword evidence="12" id="KW-1185">Reference proteome</keyword>
<keyword evidence="2" id="KW-1277">Toxin-antitoxin system</keyword>
<dbReference type="EMBL" id="JBHLTN010000016">
    <property type="protein sequence ID" value="MFC0592619.1"/>
    <property type="molecule type" value="Genomic_DNA"/>
</dbReference>
<name>A0ABV6PS12_9BURK</name>
<dbReference type="Proteomes" id="UP001589834">
    <property type="component" value="Unassembled WGS sequence"/>
</dbReference>
<dbReference type="Pfam" id="PF01909">
    <property type="entry name" value="NTP_transf_2"/>
    <property type="match status" value="1"/>
</dbReference>
<evidence type="ECO:0000256" key="8">
    <source>
        <dbReference type="ARBA" id="ARBA00022842"/>
    </source>
</evidence>
<evidence type="ECO:0000259" key="10">
    <source>
        <dbReference type="Pfam" id="PF01909"/>
    </source>
</evidence>
<evidence type="ECO:0000256" key="2">
    <source>
        <dbReference type="ARBA" id="ARBA00022649"/>
    </source>
</evidence>
<comment type="similarity">
    <text evidence="9">Belongs to the MntA antitoxin family.</text>
</comment>
<evidence type="ECO:0000256" key="3">
    <source>
        <dbReference type="ARBA" id="ARBA00022679"/>
    </source>
</evidence>
<gene>
    <name evidence="11" type="ORF">ACFFGG_08625</name>
</gene>
<sequence length="102" mass="11450">MHAAIAQHLDEIAAICRHYGVRRLDVFGSAARETDFDPARSDADFLIEFAPDAPPDLHRFFGAKAELEQLLGRDVDLVEPDGVRNPYVRAAMNRQRQNVYAA</sequence>
<feature type="domain" description="Polymerase nucleotidyl transferase" evidence="10">
    <location>
        <begin position="14"/>
        <end position="89"/>
    </location>
</feature>
<comment type="caution">
    <text evidence="11">The sequence shown here is derived from an EMBL/GenBank/DDBJ whole genome shotgun (WGS) entry which is preliminary data.</text>
</comment>
<keyword evidence="8" id="KW-0460">Magnesium</keyword>
<evidence type="ECO:0000256" key="7">
    <source>
        <dbReference type="ARBA" id="ARBA00022840"/>
    </source>
</evidence>
<evidence type="ECO:0000313" key="12">
    <source>
        <dbReference type="Proteomes" id="UP001589834"/>
    </source>
</evidence>
<dbReference type="InterPro" id="IPR052038">
    <property type="entry name" value="Type-VII_TA_antitoxin"/>
</dbReference>
<dbReference type="InterPro" id="IPR043519">
    <property type="entry name" value="NT_sf"/>
</dbReference>
<protein>
    <submittedName>
        <fullName evidence="11">Nucleotidyltransferase family protein</fullName>
    </submittedName>
</protein>
<evidence type="ECO:0000256" key="5">
    <source>
        <dbReference type="ARBA" id="ARBA00022723"/>
    </source>
</evidence>
<evidence type="ECO:0000256" key="9">
    <source>
        <dbReference type="ARBA" id="ARBA00038276"/>
    </source>
</evidence>
<evidence type="ECO:0000256" key="1">
    <source>
        <dbReference type="ARBA" id="ARBA00001946"/>
    </source>
</evidence>
<accession>A0ABV6PS12</accession>
<dbReference type="CDD" id="cd05403">
    <property type="entry name" value="NT_KNTase_like"/>
    <property type="match status" value="1"/>
</dbReference>
<keyword evidence="6" id="KW-0547">Nucleotide-binding</keyword>
<dbReference type="PANTHER" id="PTHR33571:SF12">
    <property type="entry name" value="BSL3053 PROTEIN"/>
    <property type="match status" value="1"/>
</dbReference>
<dbReference type="SUPFAM" id="SSF81301">
    <property type="entry name" value="Nucleotidyltransferase"/>
    <property type="match status" value="1"/>
</dbReference>
<evidence type="ECO:0000256" key="4">
    <source>
        <dbReference type="ARBA" id="ARBA00022695"/>
    </source>
</evidence>
<organism evidence="11 12">
    <name type="scientific">Ottowia pentelensis</name>
    <dbReference type="NCBI Taxonomy" id="511108"/>
    <lineage>
        <taxon>Bacteria</taxon>
        <taxon>Pseudomonadati</taxon>
        <taxon>Pseudomonadota</taxon>
        <taxon>Betaproteobacteria</taxon>
        <taxon>Burkholderiales</taxon>
        <taxon>Comamonadaceae</taxon>
        <taxon>Ottowia</taxon>
    </lineage>
</organism>
<dbReference type="PANTHER" id="PTHR33571">
    <property type="entry name" value="SSL8005 PROTEIN"/>
    <property type="match status" value="1"/>
</dbReference>
<dbReference type="RefSeq" id="WP_377482221.1">
    <property type="nucleotide sequence ID" value="NZ_JBHLTN010000016.1"/>
</dbReference>
<keyword evidence="7" id="KW-0067">ATP-binding</keyword>
<dbReference type="Gene3D" id="3.30.460.10">
    <property type="entry name" value="Beta Polymerase, domain 2"/>
    <property type="match status" value="1"/>
</dbReference>